<dbReference type="InterPro" id="IPR013046">
    <property type="entry name" value="GpV/Gp45"/>
</dbReference>
<name>E3H9A8_ILYPC</name>
<dbReference type="Proteomes" id="UP000006875">
    <property type="component" value="Chromosome"/>
</dbReference>
<dbReference type="KEGG" id="ipo:Ilyop_1026"/>
<evidence type="ECO:0000313" key="1">
    <source>
        <dbReference type="EMBL" id="ADO82807.1"/>
    </source>
</evidence>
<dbReference type="OrthoDB" id="92454at2"/>
<protein>
    <submittedName>
        <fullName evidence="1">Phage baseplate assembly protein V</fullName>
    </submittedName>
</protein>
<dbReference type="Gene3D" id="2.40.50.230">
    <property type="entry name" value="Gp5 N-terminal domain"/>
    <property type="match status" value="1"/>
</dbReference>
<accession>E3H9A8</accession>
<dbReference type="AlphaFoldDB" id="E3H9A8"/>
<dbReference type="STRING" id="572544.Ilyop_1026"/>
<dbReference type="eggNOG" id="COG4540">
    <property type="taxonomic scope" value="Bacteria"/>
</dbReference>
<dbReference type="Gene3D" id="6.20.150.10">
    <property type="match status" value="1"/>
</dbReference>
<dbReference type="EMBL" id="CP002281">
    <property type="protein sequence ID" value="ADO82807.1"/>
    <property type="molecule type" value="Genomic_DNA"/>
</dbReference>
<sequence length="179" mass="19682">MEFRFIRTGKISSINYKECSARVEFDDAPGIISKELKVLLEHSNKEKDYSIPSIGEDVVCIFLPHAPSVGFIVGSYYSGINLPGETGKIKYIIFPDGTKVKYDLESKILEVSCIGDVNITAAKGIKIKAVSLEVDAETTFKQKVTGVDIYSPVIKTDKGDIDDHLHKDSLNKNTTPPLG</sequence>
<organism evidence="1 2">
    <name type="scientific">Ilyobacter polytropus (strain ATCC 51220 / DSM 2926 / LMG 16218 / CuHBu1)</name>
    <dbReference type="NCBI Taxonomy" id="572544"/>
    <lineage>
        <taxon>Bacteria</taxon>
        <taxon>Fusobacteriati</taxon>
        <taxon>Fusobacteriota</taxon>
        <taxon>Fusobacteriia</taxon>
        <taxon>Fusobacteriales</taxon>
        <taxon>Fusobacteriaceae</taxon>
        <taxon>Ilyobacter</taxon>
    </lineage>
</organism>
<proteinExistence type="predicted"/>
<dbReference type="InterPro" id="IPR037026">
    <property type="entry name" value="Vgr_OB-fold_dom_sf"/>
</dbReference>
<dbReference type="HOGENOM" id="CLU_088884_3_1_0"/>
<keyword evidence="2" id="KW-1185">Reference proteome</keyword>
<gene>
    <name evidence="1" type="ordered locus">Ilyop_1026</name>
</gene>
<evidence type="ECO:0000313" key="2">
    <source>
        <dbReference type="Proteomes" id="UP000006875"/>
    </source>
</evidence>
<dbReference type="RefSeq" id="WP_013387475.1">
    <property type="nucleotide sequence ID" value="NC_014632.1"/>
</dbReference>
<reference evidence="1 2" key="1">
    <citation type="journal article" date="2010" name="Stand. Genomic Sci.">
        <title>Complete genome sequence of Ilyobacter polytropus type strain (CuHbu1).</title>
        <authorList>
            <person name="Sikorski J."/>
            <person name="Chertkov O."/>
            <person name="Lapidus A."/>
            <person name="Nolan M."/>
            <person name="Lucas S."/>
            <person name="Del Rio T.G."/>
            <person name="Tice H."/>
            <person name="Cheng J.F."/>
            <person name="Tapia R."/>
            <person name="Han C."/>
            <person name="Goodwin L."/>
            <person name="Pitluck S."/>
            <person name="Liolios K."/>
            <person name="Ivanova N."/>
            <person name="Mavromatis K."/>
            <person name="Mikhailova N."/>
            <person name="Pati A."/>
            <person name="Chen A."/>
            <person name="Palaniappan K."/>
            <person name="Land M."/>
            <person name="Hauser L."/>
            <person name="Chang Y.J."/>
            <person name="Jeffries C.D."/>
            <person name="Brambilla E."/>
            <person name="Yasawong M."/>
            <person name="Rohde M."/>
            <person name="Pukall R."/>
            <person name="Spring S."/>
            <person name="Goker M."/>
            <person name="Woyke T."/>
            <person name="Bristow J."/>
            <person name="Eisen J.A."/>
            <person name="Markowitz V."/>
            <person name="Hugenholtz P."/>
            <person name="Kyrpides N.C."/>
            <person name="Klenk H.P."/>
        </authorList>
    </citation>
    <scope>NUCLEOTIDE SEQUENCE [LARGE SCALE GENOMIC DNA]</scope>
    <source>
        <strain evidence="2">ATCC 51220 / DSM 2926 / LMG 16218 / CuHBu1</strain>
    </source>
</reference>
<dbReference type="NCBIfam" id="TIGR01644">
    <property type="entry name" value="phage_P2_V"/>
    <property type="match status" value="1"/>
</dbReference>